<feature type="transmembrane region" description="Helical" evidence="6">
    <location>
        <begin position="12"/>
        <end position="37"/>
    </location>
</feature>
<name>A0A2S8FW88_9BACT</name>
<evidence type="ECO:0000256" key="3">
    <source>
        <dbReference type="ARBA" id="ARBA00022692"/>
    </source>
</evidence>
<comment type="caution">
    <text evidence="7">The sequence shown here is derived from an EMBL/GenBank/DDBJ whole genome shotgun (WGS) entry which is preliminary data.</text>
</comment>
<keyword evidence="2" id="KW-1003">Cell membrane</keyword>
<feature type="transmembrane region" description="Helical" evidence="6">
    <location>
        <begin position="96"/>
        <end position="115"/>
    </location>
</feature>
<dbReference type="EMBL" id="PUHY01000006">
    <property type="protein sequence ID" value="PQO36094.1"/>
    <property type="molecule type" value="Genomic_DNA"/>
</dbReference>
<keyword evidence="5 6" id="KW-0472">Membrane</keyword>
<evidence type="ECO:0008006" key="9">
    <source>
        <dbReference type="Google" id="ProtNLM"/>
    </source>
</evidence>
<dbReference type="RefSeq" id="WP_105329383.1">
    <property type="nucleotide sequence ID" value="NZ_PUHY01000006.1"/>
</dbReference>
<evidence type="ECO:0000256" key="2">
    <source>
        <dbReference type="ARBA" id="ARBA00022475"/>
    </source>
</evidence>
<dbReference type="GO" id="GO:0043190">
    <property type="term" value="C:ATP-binding cassette (ABC) transporter complex"/>
    <property type="evidence" value="ECO:0007669"/>
    <property type="project" value="TreeGrafter"/>
</dbReference>
<evidence type="ECO:0000313" key="8">
    <source>
        <dbReference type="Proteomes" id="UP000238322"/>
    </source>
</evidence>
<dbReference type="PANTHER" id="PTHR33529:SF6">
    <property type="entry name" value="YJGP_YJGQ FAMILY PERMEASE"/>
    <property type="match status" value="1"/>
</dbReference>
<sequence length="396" mass="43434">MGILQRYIVEELLKVFFLALFVLTALLLFVGLGQQAIKEGLGFVALIKAVPYLLPNALRFAVPGTMLFAVCNVYGRVSASNELNALKAAGISPMSLIAPGLVIALVLSVTCVWLNDVAVSWGHLGLRNVVMQSIDDIVYGVLKTKKSFHSDKFSILVRDVEGDLLIRPEISIVKSGEQGIVTISAATAKLESDPEHDRVIVTLTDSRIRSTGPEGKVFEHPGEFVTSIPLTDPTAVEGIRDASHQPMRRIPAWSGKMKTYHRQVAQVLAAKGAACLVTGQMPAEDDPTWSYWMKEKNWSAAQINRLKTEPHRRWANGFSCLCFALLGIPLAIRQRNADFVTSFFAAFVPVLLVYYPLMALGVDRAKDGEWPAVAVWLGNVVLLIAGGWLLQRTLKN</sequence>
<evidence type="ECO:0000313" key="7">
    <source>
        <dbReference type="EMBL" id="PQO36094.1"/>
    </source>
</evidence>
<evidence type="ECO:0000256" key="4">
    <source>
        <dbReference type="ARBA" id="ARBA00022989"/>
    </source>
</evidence>
<dbReference type="OrthoDB" id="238655at2"/>
<dbReference type="Pfam" id="PF03739">
    <property type="entry name" value="LptF_LptG"/>
    <property type="match status" value="1"/>
</dbReference>
<gene>
    <name evidence="7" type="ORF">C5Y83_09230</name>
</gene>
<dbReference type="InterPro" id="IPR005495">
    <property type="entry name" value="LptG/LptF_permease"/>
</dbReference>
<feature type="transmembrane region" description="Helical" evidence="6">
    <location>
        <begin position="339"/>
        <end position="358"/>
    </location>
</feature>
<dbReference type="GO" id="GO:0015920">
    <property type="term" value="P:lipopolysaccharide transport"/>
    <property type="evidence" value="ECO:0007669"/>
    <property type="project" value="TreeGrafter"/>
</dbReference>
<dbReference type="PANTHER" id="PTHR33529">
    <property type="entry name" value="SLR0882 PROTEIN-RELATED"/>
    <property type="match status" value="1"/>
</dbReference>
<reference evidence="7 8" key="1">
    <citation type="submission" date="2018-02" db="EMBL/GenBank/DDBJ databases">
        <title>Comparative genomes isolates from brazilian mangrove.</title>
        <authorList>
            <person name="Araujo J.E."/>
            <person name="Taketani R.G."/>
            <person name="Silva M.C.P."/>
            <person name="Loureco M.V."/>
            <person name="Andreote F.D."/>
        </authorList>
    </citation>
    <scope>NUCLEOTIDE SEQUENCE [LARGE SCALE GENOMIC DNA]</scope>
    <source>
        <strain evidence="7 8">Hex-1 MGV</strain>
    </source>
</reference>
<organism evidence="7 8">
    <name type="scientific">Blastopirellula marina</name>
    <dbReference type="NCBI Taxonomy" id="124"/>
    <lineage>
        <taxon>Bacteria</taxon>
        <taxon>Pseudomonadati</taxon>
        <taxon>Planctomycetota</taxon>
        <taxon>Planctomycetia</taxon>
        <taxon>Pirellulales</taxon>
        <taxon>Pirellulaceae</taxon>
        <taxon>Blastopirellula</taxon>
    </lineage>
</organism>
<dbReference type="Proteomes" id="UP000238322">
    <property type="component" value="Unassembled WGS sequence"/>
</dbReference>
<dbReference type="AlphaFoldDB" id="A0A2S8FW88"/>
<evidence type="ECO:0000256" key="6">
    <source>
        <dbReference type="SAM" id="Phobius"/>
    </source>
</evidence>
<protein>
    <recommendedName>
        <fullName evidence="9">YjgP/YjgQ family permease</fullName>
    </recommendedName>
</protein>
<proteinExistence type="predicted"/>
<evidence type="ECO:0000256" key="5">
    <source>
        <dbReference type="ARBA" id="ARBA00023136"/>
    </source>
</evidence>
<accession>A0A2S8FW88</accession>
<feature type="transmembrane region" description="Helical" evidence="6">
    <location>
        <begin position="370"/>
        <end position="390"/>
    </location>
</feature>
<evidence type="ECO:0000256" key="1">
    <source>
        <dbReference type="ARBA" id="ARBA00004651"/>
    </source>
</evidence>
<keyword evidence="3 6" id="KW-0812">Transmembrane</keyword>
<keyword evidence="4 6" id="KW-1133">Transmembrane helix</keyword>
<comment type="subcellular location">
    <subcellularLocation>
        <location evidence="1">Cell membrane</location>
        <topology evidence="1">Multi-pass membrane protein</topology>
    </subcellularLocation>
</comment>